<evidence type="ECO:0000259" key="3">
    <source>
        <dbReference type="Pfam" id="PF02678"/>
    </source>
</evidence>
<dbReference type="PANTHER" id="PTHR43212:SF3">
    <property type="entry name" value="QUERCETIN 2,3-DIOXYGENASE"/>
    <property type="match status" value="1"/>
</dbReference>
<dbReference type="InterPro" id="IPR003829">
    <property type="entry name" value="Pirin_N_dom"/>
</dbReference>
<evidence type="ECO:0000256" key="2">
    <source>
        <dbReference type="RuleBase" id="RU003457"/>
    </source>
</evidence>
<dbReference type="Pfam" id="PF02678">
    <property type="entry name" value="Pirin"/>
    <property type="match status" value="1"/>
</dbReference>
<dbReference type="InterPro" id="IPR041602">
    <property type="entry name" value="Quercetinase_C"/>
</dbReference>
<dbReference type="InterPro" id="IPR014710">
    <property type="entry name" value="RmlC-like_jellyroll"/>
</dbReference>
<dbReference type="InterPro" id="IPR012093">
    <property type="entry name" value="Pirin"/>
</dbReference>
<reference evidence="5" key="1">
    <citation type="submission" date="2022-10" db="EMBL/GenBank/DDBJ databases">
        <title>Chitinophaga sp. nov., isolated from soil.</title>
        <authorList>
            <person name="Jeon C.O."/>
        </authorList>
    </citation>
    <scope>NUCLEOTIDE SEQUENCE</scope>
    <source>
        <strain evidence="5">R8</strain>
    </source>
</reference>
<gene>
    <name evidence="5" type="ORF">MKQ68_14920</name>
</gene>
<dbReference type="InterPro" id="IPR011051">
    <property type="entry name" value="RmlC_Cupin_sf"/>
</dbReference>
<evidence type="ECO:0000256" key="1">
    <source>
        <dbReference type="ARBA" id="ARBA00008416"/>
    </source>
</evidence>
<feature type="domain" description="Quercetin 2,3-dioxygenase C-terminal cupin" evidence="4">
    <location>
        <begin position="201"/>
        <end position="287"/>
    </location>
</feature>
<dbReference type="Pfam" id="PF17954">
    <property type="entry name" value="Pirin_C_2"/>
    <property type="match status" value="1"/>
</dbReference>
<keyword evidence="6" id="KW-1185">Reference proteome</keyword>
<proteinExistence type="inferred from homology"/>
<dbReference type="Gene3D" id="2.60.120.10">
    <property type="entry name" value="Jelly Rolls"/>
    <property type="match status" value="2"/>
</dbReference>
<feature type="domain" description="Pirin N-terminal" evidence="3">
    <location>
        <begin position="63"/>
        <end position="173"/>
    </location>
</feature>
<evidence type="ECO:0000259" key="4">
    <source>
        <dbReference type="Pfam" id="PF17954"/>
    </source>
</evidence>
<sequence length="292" mass="33003">MERKDFIRKGLLGTGMFVANAAMGNVIKNDVDELKALDVMGFNHLPNTNSAILPNMVLHKAETRGHANHGWLDSHHTFSFANYYNPERMHFGVLRVLNDDWVSAGMGFDRHPHDNMEIISIPLEGDLEHKDSMGNVAVIKHGDIQVMSAGTGIFHSEYNKNKNKATRFLQIWLFPNKKNITPRYDQLTLNVADRHNKLQQILSPSKDDAGVWIHQDAWFHMGRFDKGISTDYKVRKAGNGVYVFVLSGDVTVDNTPLHRRDGLGIWNKSSLHITANSEDAEVLLMDVPMMMS</sequence>
<dbReference type="CDD" id="cd02910">
    <property type="entry name" value="cupin_Yhhw_N"/>
    <property type="match status" value="1"/>
</dbReference>
<organism evidence="5 6">
    <name type="scientific">Chitinophaga horti</name>
    <dbReference type="NCBI Taxonomy" id="2920382"/>
    <lineage>
        <taxon>Bacteria</taxon>
        <taxon>Pseudomonadati</taxon>
        <taxon>Bacteroidota</taxon>
        <taxon>Chitinophagia</taxon>
        <taxon>Chitinophagales</taxon>
        <taxon>Chitinophagaceae</taxon>
        <taxon>Chitinophaga</taxon>
    </lineage>
</organism>
<protein>
    <submittedName>
        <fullName evidence="5">Pirin family protein</fullName>
    </submittedName>
</protein>
<dbReference type="EMBL" id="CP107006">
    <property type="protein sequence ID" value="UYQ91384.1"/>
    <property type="molecule type" value="Genomic_DNA"/>
</dbReference>
<dbReference type="PANTHER" id="PTHR43212">
    <property type="entry name" value="QUERCETIN 2,3-DIOXYGENASE"/>
    <property type="match status" value="1"/>
</dbReference>
<accession>A0ABY6IVJ7</accession>
<comment type="similarity">
    <text evidence="1 2">Belongs to the pirin family.</text>
</comment>
<name>A0ABY6IVJ7_9BACT</name>
<dbReference type="RefSeq" id="WP_264279821.1">
    <property type="nucleotide sequence ID" value="NZ_CP107006.1"/>
</dbReference>
<evidence type="ECO:0000313" key="5">
    <source>
        <dbReference type="EMBL" id="UYQ91384.1"/>
    </source>
</evidence>
<dbReference type="Proteomes" id="UP001162741">
    <property type="component" value="Chromosome"/>
</dbReference>
<evidence type="ECO:0000313" key="6">
    <source>
        <dbReference type="Proteomes" id="UP001162741"/>
    </source>
</evidence>
<dbReference type="SUPFAM" id="SSF51182">
    <property type="entry name" value="RmlC-like cupins"/>
    <property type="match status" value="1"/>
</dbReference>